<dbReference type="RefSeq" id="XP_042915922.1">
    <property type="nucleotide sequence ID" value="XM_043071572.1"/>
</dbReference>
<organism evidence="9 10">
    <name type="scientific">Chlamydomonas reinhardtii</name>
    <name type="common">Chlamydomonas smithii</name>
    <dbReference type="NCBI Taxonomy" id="3055"/>
    <lineage>
        <taxon>Eukaryota</taxon>
        <taxon>Viridiplantae</taxon>
        <taxon>Chlorophyta</taxon>
        <taxon>core chlorophytes</taxon>
        <taxon>Chlorophyceae</taxon>
        <taxon>CS clade</taxon>
        <taxon>Chlamydomonadales</taxon>
        <taxon>Chlamydomonadaceae</taxon>
        <taxon>Chlamydomonas</taxon>
    </lineage>
</organism>
<evidence type="ECO:0000259" key="8">
    <source>
        <dbReference type="PROSITE" id="PS51185"/>
    </source>
</evidence>
<keyword evidence="10" id="KW-1185">Reference proteome</keyword>
<keyword evidence="2" id="KW-0547">Nucleotide-binding</keyword>
<evidence type="ECO:0000256" key="1">
    <source>
        <dbReference type="ARBA" id="ARBA00022598"/>
    </source>
</evidence>
<reference evidence="9 10" key="1">
    <citation type="journal article" date="2007" name="Science">
        <title>The Chlamydomonas genome reveals the evolution of key animal and plant functions.</title>
        <authorList>
            <person name="Merchant S.S."/>
            <person name="Prochnik S.E."/>
            <person name="Vallon O."/>
            <person name="Harris E.H."/>
            <person name="Karpowicz S.J."/>
            <person name="Witman G.B."/>
            <person name="Terry A."/>
            <person name="Salamov A."/>
            <person name="Fritz-Laylin L.K."/>
            <person name="Marechal-Drouard L."/>
            <person name="Marshall W.F."/>
            <person name="Qu L.H."/>
            <person name="Nelson D.R."/>
            <person name="Sanderfoot A.A."/>
            <person name="Spalding M.H."/>
            <person name="Kapitonov V.V."/>
            <person name="Ren Q."/>
            <person name="Ferris P."/>
            <person name="Lindquist E."/>
            <person name="Shapiro H."/>
            <person name="Lucas S.M."/>
            <person name="Grimwood J."/>
            <person name="Schmutz J."/>
            <person name="Cardol P."/>
            <person name="Cerutti H."/>
            <person name="Chanfreau G."/>
            <person name="Chen C.L."/>
            <person name="Cognat V."/>
            <person name="Croft M.T."/>
            <person name="Dent R."/>
            <person name="Dutcher S."/>
            <person name="Fernandez E."/>
            <person name="Fukuzawa H."/>
            <person name="Gonzalez-Ballester D."/>
            <person name="Gonzalez-Halphen D."/>
            <person name="Hallmann A."/>
            <person name="Hanikenne M."/>
            <person name="Hippler M."/>
            <person name="Inwood W."/>
            <person name="Jabbari K."/>
            <person name="Kalanon M."/>
            <person name="Kuras R."/>
            <person name="Lefebvre P.A."/>
            <person name="Lemaire S.D."/>
            <person name="Lobanov A.V."/>
            <person name="Lohr M."/>
            <person name="Manuell A."/>
            <person name="Meier I."/>
            <person name="Mets L."/>
            <person name="Mittag M."/>
            <person name="Mittelmeier T."/>
            <person name="Moroney J.V."/>
            <person name="Moseley J."/>
            <person name="Napoli C."/>
            <person name="Nedelcu A.M."/>
            <person name="Niyogi K."/>
            <person name="Novoselov S.V."/>
            <person name="Paulsen I.T."/>
            <person name="Pazour G."/>
            <person name="Purton S."/>
            <person name="Ral J.P."/>
            <person name="Riano-Pachon D.M."/>
            <person name="Riekhof W."/>
            <person name="Rymarquis L."/>
            <person name="Schroda M."/>
            <person name="Stern D."/>
            <person name="Umen J."/>
            <person name="Willows R."/>
            <person name="Wilson N."/>
            <person name="Zimmer S.L."/>
            <person name="Allmer J."/>
            <person name="Balk J."/>
            <person name="Bisova K."/>
            <person name="Chen C.J."/>
            <person name="Elias M."/>
            <person name="Gendler K."/>
            <person name="Hauser C."/>
            <person name="Lamb M.R."/>
            <person name="Ledford H."/>
            <person name="Long J.C."/>
            <person name="Minagawa J."/>
            <person name="Page M.D."/>
            <person name="Pan J."/>
            <person name="Pootakham W."/>
            <person name="Roje S."/>
            <person name="Rose A."/>
            <person name="Stahlberg E."/>
            <person name="Terauchi A.M."/>
            <person name="Yang P."/>
            <person name="Ball S."/>
            <person name="Bowler C."/>
            <person name="Dieckmann C.L."/>
            <person name="Gladyshev V.N."/>
            <person name="Green P."/>
            <person name="Jorgensen R."/>
            <person name="Mayfield S."/>
            <person name="Mueller-Roeber B."/>
            <person name="Rajamani S."/>
            <person name="Sayre R.T."/>
            <person name="Brokstein P."/>
            <person name="Dubchak I."/>
            <person name="Goodstein D."/>
            <person name="Hornick L."/>
            <person name="Huang Y.W."/>
            <person name="Jhaveri J."/>
            <person name="Luo Y."/>
            <person name="Martinez D."/>
            <person name="Ngau W.C."/>
            <person name="Otillar B."/>
            <person name="Poliakov A."/>
            <person name="Porter A."/>
            <person name="Szajkowski L."/>
            <person name="Werner G."/>
            <person name="Zhou K."/>
            <person name="Grigoriev I.V."/>
            <person name="Rokhsar D.S."/>
            <person name="Grossman A.R."/>
        </authorList>
    </citation>
    <scope>NUCLEOTIDE SEQUENCE [LARGE SCALE GENOMIC DNA]</scope>
    <source>
        <strain evidence="10">CC-503</strain>
    </source>
</reference>
<feature type="compositionally biased region" description="Basic and acidic residues" evidence="7">
    <location>
        <begin position="460"/>
        <end position="469"/>
    </location>
</feature>
<evidence type="ECO:0000313" key="10">
    <source>
        <dbReference type="Proteomes" id="UP000006906"/>
    </source>
</evidence>
<sequence length="478" mass="49657">MAQAITNLRAVSAGTCSGANHSQLPPPPAAWLPACLAHPPLLASSPCPVPRFAPHPQSPALAPRSQRLVCSAAPRPWRPSIDDIDSISWGGRAKVRGTGSRKIPHRLNAEERGLYDMAKKKGYVAVRGTAYRKERHGNPLPNVYRQWCDAKAQLCVVVEQDRTGSAPGGDQVVVDLAPLRREATEQVEAALAALAAECGLRRVPYQERPLDALPWNILADWVEGEEDEEEEGEKVEEVEASAPAAQEQRRRQQQEPMSAAELEAVRAAVAAQAAAVRQLKDSGLGNKAPEVVAAVEQLMQLKAELQQAEAAVAAADASPAPVSAAVDTHPLADTAPTSPSSSSSSSPSAPSPSPSAPAASAPEAPAASATTATAVAGGDGPSDDGDAAVLLPAPRRSPVEHYYSLPIWRIHAVPLFYQGERAAAKAFAAAAVKTAAAALGSAAAGGGGGGKGAGAPRAVKRTDAKEVLKQSRKAPIYR</sequence>
<keyword evidence="1" id="KW-0436">Ligase</keyword>
<dbReference type="AlphaFoldDB" id="A0A2K3CUR1"/>
<feature type="region of interest" description="Disordered" evidence="7">
    <location>
        <begin position="441"/>
        <end position="478"/>
    </location>
</feature>
<feature type="coiled-coil region" evidence="6">
    <location>
        <begin position="291"/>
        <end position="318"/>
    </location>
</feature>
<feature type="compositionally biased region" description="Gly residues" evidence="7">
    <location>
        <begin position="443"/>
        <end position="453"/>
    </location>
</feature>
<evidence type="ECO:0000256" key="7">
    <source>
        <dbReference type="SAM" id="MobiDB-lite"/>
    </source>
</evidence>
<feature type="region of interest" description="Disordered" evidence="7">
    <location>
        <begin position="224"/>
        <end position="258"/>
    </location>
</feature>
<feature type="compositionally biased region" description="Low complexity" evidence="7">
    <location>
        <begin position="356"/>
        <end position="376"/>
    </location>
</feature>
<dbReference type="GO" id="GO:0004812">
    <property type="term" value="F:aminoacyl-tRNA ligase activity"/>
    <property type="evidence" value="ECO:0007669"/>
    <property type="project" value="UniProtKB-KW"/>
</dbReference>
<dbReference type="PROSITE" id="PS51185">
    <property type="entry name" value="WHEP_TRS_2"/>
    <property type="match status" value="1"/>
</dbReference>
<feature type="region of interest" description="Disordered" evidence="7">
    <location>
        <begin position="329"/>
        <end position="390"/>
    </location>
</feature>
<feature type="domain" description="WHEP-TRS" evidence="8">
    <location>
        <begin position="261"/>
        <end position="319"/>
    </location>
</feature>
<evidence type="ECO:0000256" key="3">
    <source>
        <dbReference type="ARBA" id="ARBA00022840"/>
    </source>
</evidence>
<gene>
    <name evidence="9" type="ORF">CHLRE_16g686350v5</name>
</gene>
<dbReference type="InParanoid" id="A0A2K3CUR1"/>
<feature type="compositionally biased region" description="Low complexity" evidence="7">
    <location>
        <begin position="334"/>
        <end position="348"/>
    </location>
</feature>
<dbReference type="Proteomes" id="UP000006906">
    <property type="component" value="Chromosome 16"/>
</dbReference>
<name>A0A2K3CUR1_CHLRE</name>
<protein>
    <recommendedName>
        <fullName evidence="8">WHEP-TRS domain-containing protein</fullName>
    </recommendedName>
</protein>
<feature type="compositionally biased region" description="Acidic residues" evidence="7">
    <location>
        <begin position="224"/>
        <end position="239"/>
    </location>
</feature>
<dbReference type="EMBL" id="CM008977">
    <property type="protein sequence ID" value="PNW72006.1"/>
    <property type="molecule type" value="Genomic_DNA"/>
</dbReference>
<evidence type="ECO:0000256" key="6">
    <source>
        <dbReference type="SAM" id="Coils"/>
    </source>
</evidence>
<dbReference type="GeneID" id="66056766"/>
<keyword evidence="4" id="KW-0648">Protein biosynthesis</keyword>
<accession>A0A2K3CUR1</accession>
<dbReference type="GO" id="GO:0006418">
    <property type="term" value="P:tRNA aminoacylation for protein translation"/>
    <property type="evidence" value="ECO:0007669"/>
    <property type="project" value="InterPro"/>
</dbReference>
<keyword evidence="3" id="KW-0067">ATP-binding</keyword>
<evidence type="ECO:0000256" key="4">
    <source>
        <dbReference type="ARBA" id="ARBA00022917"/>
    </source>
</evidence>
<dbReference type="Gramene" id="PNW72006">
    <property type="protein sequence ID" value="PNW72006"/>
    <property type="gene ID" value="CHLRE_16g686350v5"/>
</dbReference>
<evidence type="ECO:0000256" key="5">
    <source>
        <dbReference type="ARBA" id="ARBA00023146"/>
    </source>
</evidence>
<proteinExistence type="predicted"/>
<dbReference type="OrthoDB" id="439808at2759"/>
<evidence type="ECO:0000256" key="2">
    <source>
        <dbReference type="ARBA" id="ARBA00022741"/>
    </source>
</evidence>
<keyword evidence="6" id="KW-0175">Coiled coil</keyword>
<keyword evidence="5" id="KW-0030">Aminoacyl-tRNA synthetase</keyword>
<evidence type="ECO:0000313" key="9">
    <source>
        <dbReference type="EMBL" id="PNW72006.1"/>
    </source>
</evidence>
<dbReference type="GO" id="GO:0005524">
    <property type="term" value="F:ATP binding"/>
    <property type="evidence" value="ECO:0007669"/>
    <property type="project" value="UniProtKB-KW"/>
</dbReference>
<dbReference type="KEGG" id="cre:CHLRE_16g686350v5"/>
<dbReference type="InterPro" id="IPR000738">
    <property type="entry name" value="WHEP-TRS_dom"/>
</dbReference>